<evidence type="ECO:0000313" key="3">
    <source>
        <dbReference type="EMBL" id="KAF2750255.1"/>
    </source>
</evidence>
<dbReference type="GO" id="GO:0005634">
    <property type="term" value="C:nucleus"/>
    <property type="evidence" value="ECO:0007669"/>
    <property type="project" value="TreeGrafter"/>
</dbReference>
<feature type="compositionally biased region" description="Polar residues" evidence="2">
    <location>
        <begin position="720"/>
        <end position="741"/>
    </location>
</feature>
<keyword evidence="1" id="KW-0175">Coiled coil</keyword>
<feature type="compositionally biased region" description="Basic and acidic residues" evidence="2">
    <location>
        <begin position="795"/>
        <end position="808"/>
    </location>
</feature>
<evidence type="ECO:0000256" key="1">
    <source>
        <dbReference type="SAM" id="Coils"/>
    </source>
</evidence>
<sequence length="868" mass="95951">MATEAQIEEIISILSVGRPLAIGLLNAAGNNTELALNRYFDQGDAAAEPSWSENAFAADRYGQQDTSGIPSINIEYPPGLNQYPHSNAGSVGPTRPPSRVSNHAEASQSGEIPMQSIETGQESGVMGRTQPAFGPANRHDYDPNHWAMVPISVADSVPDAAAGNRKREENGPAIIKPLPSENYLPALITIAQTIPQLRNQLLAREIVHDNYKTKEDWWKTGTPNESGSMELGSEEQSQNVEFLYELQRLMAFLHGTRRAYGSVGTSQETILSSVAKPLDENDELGNFFLHWSAVYQKKTGNPLNGVARSQIESEPSEPGEETKKTVCYSFSLTCDTEFPSSQTLYDVLDNVFYPAENDAYPAHFQKVSNVLLLKLTNSQSDELHCKIPAVLHVDAYLQEKAPAMQQNFQMMKQYKSELDLIDQKIQKKKYHKMSSTGTTVDSLTLLETSMLAFKPKNDGSEEDTKNAATLAKLQRCYRSVEEQLKQLEDQKQQIRSTLDQMAARCRPPLEEESDSPDLQMQGAAETEETQPKERHKFVHSHYLAGLSTRPGVYYLRPAPNDERRDWWRIEYSTAGGSEAYVLRDRLPLGAVLDKVSTEYKSALLVYANNEALLEPETPLPEPLREFVEADNARFMEELRGWQWSANDDANIEPLIGWGPLPPCNTAQTPGTTSTATQWDHWGPDAALSTVLEGDWAEADVSVKGIGGLPRMARGEHMDTNMDTASDESVTLTPVSEVSETESLLDMAADATEEEPIRSNAGGRASSPLHENEKGKATPRDAGRRGSSPTIPGFDGAKESEKGEEKGGEDVEMEDMDVRIVGTDNDAPSRESLSPMSSLGKRMRNQEIEEGETSNEKRRASTPSDHLSR</sequence>
<protein>
    <recommendedName>
        <fullName evidence="5">Ubiquitin interaction motif protein</fullName>
    </recommendedName>
</protein>
<feature type="region of interest" description="Disordered" evidence="2">
    <location>
        <begin position="505"/>
        <end position="534"/>
    </location>
</feature>
<dbReference type="GO" id="GO:0016579">
    <property type="term" value="P:protein deubiquitination"/>
    <property type="evidence" value="ECO:0007669"/>
    <property type="project" value="TreeGrafter"/>
</dbReference>
<feature type="compositionally biased region" description="Basic and acidic residues" evidence="2">
    <location>
        <begin position="769"/>
        <end position="783"/>
    </location>
</feature>
<dbReference type="InterPro" id="IPR055335">
    <property type="entry name" value="Ucp6/RUP1"/>
</dbReference>
<dbReference type="Pfam" id="PF14555">
    <property type="entry name" value="UBA_4"/>
    <property type="match status" value="1"/>
</dbReference>
<dbReference type="PANTHER" id="PTHR39597">
    <property type="entry name" value="UBA DOMAIN-CONTAINING PROTEIN RUP1"/>
    <property type="match status" value="1"/>
</dbReference>
<feature type="compositionally biased region" description="Polar residues" evidence="2">
    <location>
        <begin position="99"/>
        <end position="110"/>
    </location>
</feature>
<dbReference type="GO" id="GO:0005829">
    <property type="term" value="C:cytosol"/>
    <property type="evidence" value="ECO:0007669"/>
    <property type="project" value="TreeGrafter"/>
</dbReference>
<keyword evidence="4" id="KW-1185">Reference proteome</keyword>
<reference evidence="3" key="1">
    <citation type="journal article" date="2020" name="Stud. Mycol.">
        <title>101 Dothideomycetes genomes: a test case for predicting lifestyles and emergence of pathogens.</title>
        <authorList>
            <person name="Haridas S."/>
            <person name="Albert R."/>
            <person name="Binder M."/>
            <person name="Bloem J."/>
            <person name="Labutti K."/>
            <person name="Salamov A."/>
            <person name="Andreopoulos B."/>
            <person name="Baker S."/>
            <person name="Barry K."/>
            <person name="Bills G."/>
            <person name="Bluhm B."/>
            <person name="Cannon C."/>
            <person name="Castanera R."/>
            <person name="Culley D."/>
            <person name="Daum C."/>
            <person name="Ezra D."/>
            <person name="Gonzalez J."/>
            <person name="Henrissat B."/>
            <person name="Kuo A."/>
            <person name="Liang C."/>
            <person name="Lipzen A."/>
            <person name="Lutzoni F."/>
            <person name="Magnuson J."/>
            <person name="Mondo S."/>
            <person name="Nolan M."/>
            <person name="Ohm R."/>
            <person name="Pangilinan J."/>
            <person name="Park H.-J."/>
            <person name="Ramirez L."/>
            <person name="Alfaro M."/>
            <person name="Sun H."/>
            <person name="Tritt A."/>
            <person name="Yoshinaga Y."/>
            <person name="Zwiers L.-H."/>
            <person name="Turgeon B."/>
            <person name="Goodwin S."/>
            <person name="Spatafora J."/>
            <person name="Crous P."/>
            <person name="Grigoriev I."/>
        </authorList>
    </citation>
    <scope>NUCLEOTIDE SEQUENCE</scope>
    <source>
        <strain evidence="3">CBS 119925</strain>
    </source>
</reference>
<feature type="coiled-coil region" evidence="1">
    <location>
        <begin position="470"/>
        <end position="504"/>
    </location>
</feature>
<name>A0A6A6VI44_9PLEO</name>
<gene>
    <name evidence="3" type="ORF">M011DRAFT_484107</name>
</gene>
<dbReference type="Proteomes" id="UP000799440">
    <property type="component" value="Unassembled WGS sequence"/>
</dbReference>
<proteinExistence type="predicted"/>
<dbReference type="OrthoDB" id="4489171at2759"/>
<feature type="region of interest" description="Disordered" evidence="2">
    <location>
        <begin position="707"/>
        <end position="868"/>
    </location>
</feature>
<dbReference type="PANTHER" id="PTHR39597:SF1">
    <property type="entry name" value="UBA DOMAIN-CONTAINING PROTEIN RUP1"/>
    <property type="match status" value="1"/>
</dbReference>
<evidence type="ECO:0008006" key="5">
    <source>
        <dbReference type="Google" id="ProtNLM"/>
    </source>
</evidence>
<evidence type="ECO:0000313" key="4">
    <source>
        <dbReference type="Proteomes" id="UP000799440"/>
    </source>
</evidence>
<evidence type="ECO:0000256" key="2">
    <source>
        <dbReference type="SAM" id="MobiDB-lite"/>
    </source>
</evidence>
<accession>A0A6A6VI44</accession>
<feature type="region of interest" description="Disordered" evidence="2">
    <location>
        <begin position="83"/>
        <end position="110"/>
    </location>
</feature>
<organism evidence="3 4">
    <name type="scientific">Sporormia fimetaria CBS 119925</name>
    <dbReference type="NCBI Taxonomy" id="1340428"/>
    <lineage>
        <taxon>Eukaryota</taxon>
        <taxon>Fungi</taxon>
        <taxon>Dikarya</taxon>
        <taxon>Ascomycota</taxon>
        <taxon>Pezizomycotina</taxon>
        <taxon>Dothideomycetes</taxon>
        <taxon>Pleosporomycetidae</taxon>
        <taxon>Pleosporales</taxon>
        <taxon>Sporormiaceae</taxon>
        <taxon>Sporormia</taxon>
    </lineage>
</organism>
<dbReference type="AlphaFoldDB" id="A0A6A6VI44"/>
<dbReference type="EMBL" id="MU006564">
    <property type="protein sequence ID" value="KAF2750255.1"/>
    <property type="molecule type" value="Genomic_DNA"/>
</dbReference>